<comment type="catalytic activity">
    <reaction evidence="6">
        <text>dopamine + (9Z)-octadecenoyl-CoA = N-(9Z-octadecanoyl)-dopamine + CoA + H(+)</text>
        <dbReference type="Rhea" id="RHEA:51380"/>
        <dbReference type="ChEBI" id="CHEBI:15378"/>
        <dbReference type="ChEBI" id="CHEBI:31883"/>
        <dbReference type="ChEBI" id="CHEBI:57287"/>
        <dbReference type="ChEBI" id="CHEBI:57387"/>
        <dbReference type="ChEBI" id="CHEBI:59905"/>
    </reaction>
    <physiologicalReaction direction="left-to-right" evidence="6">
        <dbReference type="Rhea" id="RHEA:51381"/>
    </physiologicalReaction>
</comment>
<dbReference type="EMBL" id="HBUF01347858">
    <property type="protein sequence ID" value="CAG6711157.1"/>
    <property type="molecule type" value="Transcribed_RNA"/>
</dbReference>
<dbReference type="InterPro" id="IPR016181">
    <property type="entry name" value="Acyl_CoA_acyltransferase"/>
</dbReference>
<dbReference type="EMBL" id="HBUF01091870">
    <property type="protein sequence ID" value="CAG6635904.1"/>
    <property type="molecule type" value="Transcribed_RNA"/>
</dbReference>
<evidence type="ECO:0000256" key="11">
    <source>
        <dbReference type="ARBA" id="ARBA00052178"/>
    </source>
</evidence>
<reference evidence="15" key="1">
    <citation type="submission" date="2021-05" db="EMBL/GenBank/DDBJ databases">
        <authorList>
            <person name="Alioto T."/>
            <person name="Alioto T."/>
            <person name="Gomez Garrido J."/>
        </authorList>
    </citation>
    <scope>NUCLEOTIDE SEQUENCE</scope>
</reference>
<dbReference type="Pfam" id="PF00583">
    <property type="entry name" value="Acetyltransf_1"/>
    <property type="match status" value="1"/>
</dbReference>
<evidence type="ECO:0000256" key="6">
    <source>
        <dbReference type="ARBA" id="ARBA00050189"/>
    </source>
</evidence>
<comment type="catalytic activity">
    <reaction evidence="13">
        <text>serotonin + acetyl-CoA = N-acetylserotonin + CoA + H(+)</text>
        <dbReference type="Rhea" id="RHEA:25217"/>
        <dbReference type="ChEBI" id="CHEBI:15378"/>
        <dbReference type="ChEBI" id="CHEBI:17697"/>
        <dbReference type="ChEBI" id="CHEBI:57287"/>
        <dbReference type="ChEBI" id="CHEBI:57288"/>
        <dbReference type="ChEBI" id="CHEBI:350546"/>
        <dbReference type="EC" id="2.3.1.87"/>
    </reaction>
    <physiologicalReaction direction="left-to-right" evidence="13">
        <dbReference type="Rhea" id="RHEA:25218"/>
    </physiologicalReaction>
</comment>
<evidence type="ECO:0000256" key="4">
    <source>
        <dbReference type="ARBA" id="ARBA00038182"/>
    </source>
</evidence>
<evidence type="ECO:0000256" key="2">
    <source>
        <dbReference type="ARBA" id="ARBA00023315"/>
    </source>
</evidence>
<dbReference type="EMBL" id="HBUF01225759">
    <property type="protein sequence ID" value="CAG6671304.1"/>
    <property type="molecule type" value="Transcribed_RNA"/>
</dbReference>
<comment type="catalytic activity">
    <reaction evidence="8">
        <text>serotonin + (5Z,8Z,11Z,14Z)-eicosatetraenoyl-CoA = N-[(5Z,8Z,11Z,14Z)-eicosatetraenoyl]-serotonin + CoA + H(+)</text>
        <dbReference type="Rhea" id="RHEA:51396"/>
        <dbReference type="ChEBI" id="CHEBI:15378"/>
        <dbReference type="ChEBI" id="CHEBI:57287"/>
        <dbReference type="ChEBI" id="CHEBI:57368"/>
        <dbReference type="ChEBI" id="CHEBI:132255"/>
        <dbReference type="ChEBI" id="CHEBI:350546"/>
    </reaction>
    <physiologicalReaction direction="left-to-right" evidence="8">
        <dbReference type="Rhea" id="RHEA:51397"/>
    </physiologicalReaction>
</comment>
<dbReference type="EMBL" id="HBUF01091865">
    <property type="protein sequence ID" value="CAG6635899.1"/>
    <property type="molecule type" value="Transcribed_RNA"/>
</dbReference>
<evidence type="ECO:0000256" key="3">
    <source>
        <dbReference type="ARBA" id="ARBA00037926"/>
    </source>
</evidence>
<proteinExistence type="inferred from homology"/>
<dbReference type="EMBL" id="HBUF01091866">
    <property type="protein sequence ID" value="CAG6635900.1"/>
    <property type="molecule type" value="Transcribed_RNA"/>
</dbReference>
<accession>A0A8D8QPL8</accession>
<evidence type="ECO:0000256" key="10">
    <source>
        <dbReference type="ARBA" id="ARBA00051823"/>
    </source>
</evidence>
<keyword evidence="1 15" id="KW-0808">Transferase</keyword>
<comment type="pathway">
    <text evidence="3">Aromatic compound metabolism; melatonin biosynthesis; melatonin from serotonin: step 1/2.</text>
</comment>
<dbReference type="EMBL" id="HBUF01091871">
    <property type="protein sequence ID" value="CAG6635905.1"/>
    <property type="molecule type" value="Transcribed_RNA"/>
</dbReference>
<dbReference type="CDD" id="cd04301">
    <property type="entry name" value="NAT_SF"/>
    <property type="match status" value="1"/>
</dbReference>
<sequence length="231" mass="25852">MLTYTIVRLSPSDTVRVREFLVKTFFKDEPLNIAIGLVQDGQRCLELEEYCTMPLSQGVSLGAINEKNELVGVSINNINYRRESISGPADSGDEDCTHPKFKLILAFLKWLDKKVDVFSKFENINKYLDISILSTDPAYRGQGIAKKLIYESIDSALDNDIPLIKVDCTSRFSAKAVTRLGFSSIFNVAYDEYTGPDNKPVFSPPPPHDGASCCILDVKRFQQERGNIINA</sequence>
<comment type="catalytic activity">
    <reaction evidence="10">
        <text>serotonin + (9Z)-octadecenoyl-CoA = N-(9Z-octadecenoyl)-serotonin + CoA + H(+)</text>
        <dbReference type="Rhea" id="RHEA:51392"/>
        <dbReference type="ChEBI" id="CHEBI:15378"/>
        <dbReference type="ChEBI" id="CHEBI:57287"/>
        <dbReference type="ChEBI" id="CHEBI:57387"/>
        <dbReference type="ChEBI" id="CHEBI:134064"/>
        <dbReference type="ChEBI" id="CHEBI:350546"/>
    </reaction>
    <physiologicalReaction direction="left-to-right" evidence="10">
        <dbReference type="Rhea" id="RHEA:51393"/>
    </physiologicalReaction>
</comment>
<dbReference type="PROSITE" id="PS51186">
    <property type="entry name" value="GNAT"/>
    <property type="match status" value="1"/>
</dbReference>
<feature type="domain" description="N-acetyltransferase" evidence="14">
    <location>
        <begin position="62"/>
        <end position="200"/>
    </location>
</feature>
<dbReference type="EMBL" id="HBUF01091867">
    <property type="protein sequence ID" value="CAG6635901.1"/>
    <property type="molecule type" value="Transcribed_RNA"/>
</dbReference>
<dbReference type="EMBL" id="HBUF01091869">
    <property type="protein sequence ID" value="CAG6635903.1"/>
    <property type="molecule type" value="Transcribed_RNA"/>
</dbReference>
<dbReference type="EMBL" id="HBUF01225758">
    <property type="protein sequence ID" value="CAG6671303.1"/>
    <property type="molecule type" value="Transcribed_RNA"/>
</dbReference>
<dbReference type="Gene3D" id="3.40.630.30">
    <property type="match status" value="1"/>
</dbReference>
<dbReference type="SUPFAM" id="SSF55729">
    <property type="entry name" value="Acyl-CoA N-acyltransferases (Nat)"/>
    <property type="match status" value="1"/>
</dbReference>
<dbReference type="PANTHER" id="PTHR20905:SF1">
    <property type="entry name" value="AT07410P-RELATED"/>
    <property type="match status" value="1"/>
</dbReference>
<comment type="catalytic activity">
    <reaction evidence="12">
        <text>dopamine + hexadecanoyl-CoA = N-hexadecanoyl-dopamine + CoA + H(+)</text>
        <dbReference type="Rhea" id="RHEA:51376"/>
        <dbReference type="ChEBI" id="CHEBI:15378"/>
        <dbReference type="ChEBI" id="CHEBI:57287"/>
        <dbReference type="ChEBI" id="CHEBI:57379"/>
        <dbReference type="ChEBI" id="CHEBI:59905"/>
        <dbReference type="ChEBI" id="CHEBI:134058"/>
    </reaction>
    <physiologicalReaction direction="left-to-right" evidence="12">
        <dbReference type="Rhea" id="RHEA:51377"/>
    </physiologicalReaction>
</comment>
<comment type="catalytic activity">
    <reaction evidence="9">
        <text>dopamine + acetyl-CoA = N-acetyldopamine + CoA + H(+)</text>
        <dbReference type="Rhea" id="RHEA:51388"/>
        <dbReference type="ChEBI" id="CHEBI:15378"/>
        <dbReference type="ChEBI" id="CHEBI:57287"/>
        <dbReference type="ChEBI" id="CHEBI:57288"/>
        <dbReference type="ChEBI" id="CHEBI:59905"/>
        <dbReference type="ChEBI" id="CHEBI:125678"/>
    </reaction>
    <physiologicalReaction direction="left-to-right" evidence="9">
        <dbReference type="Rhea" id="RHEA:51389"/>
    </physiologicalReaction>
</comment>
<dbReference type="EC" id="2.3.1.87" evidence="5"/>
<comment type="catalytic activity">
    <reaction evidence="11">
        <text>serotonin + hexadecanoyl-CoA = N-hexadecanoyl-serotonin + CoA + H(+)</text>
        <dbReference type="Rhea" id="RHEA:51384"/>
        <dbReference type="ChEBI" id="CHEBI:15378"/>
        <dbReference type="ChEBI" id="CHEBI:57287"/>
        <dbReference type="ChEBI" id="CHEBI:57379"/>
        <dbReference type="ChEBI" id="CHEBI:134059"/>
        <dbReference type="ChEBI" id="CHEBI:350546"/>
    </reaction>
    <physiologicalReaction direction="left-to-right" evidence="11">
        <dbReference type="Rhea" id="RHEA:51385"/>
    </physiologicalReaction>
</comment>
<keyword evidence="2" id="KW-0012">Acyltransferase</keyword>
<organism evidence="15">
    <name type="scientific">Cacopsylla melanoneura</name>
    <dbReference type="NCBI Taxonomy" id="428564"/>
    <lineage>
        <taxon>Eukaryota</taxon>
        <taxon>Metazoa</taxon>
        <taxon>Ecdysozoa</taxon>
        <taxon>Arthropoda</taxon>
        <taxon>Hexapoda</taxon>
        <taxon>Insecta</taxon>
        <taxon>Pterygota</taxon>
        <taxon>Neoptera</taxon>
        <taxon>Paraneoptera</taxon>
        <taxon>Hemiptera</taxon>
        <taxon>Sternorrhyncha</taxon>
        <taxon>Psylloidea</taxon>
        <taxon>Psyllidae</taxon>
        <taxon>Psyllinae</taxon>
        <taxon>Cacopsylla</taxon>
    </lineage>
</organism>
<evidence type="ECO:0000313" key="15">
    <source>
        <dbReference type="EMBL" id="CAG6635903.1"/>
    </source>
</evidence>
<evidence type="ECO:0000256" key="5">
    <source>
        <dbReference type="ARBA" id="ARBA00039114"/>
    </source>
</evidence>
<protein>
    <recommendedName>
        <fullName evidence="5">aralkylamine N-acetyltransferase</fullName>
        <ecNumber evidence="5">2.3.1.87</ecNumber>
    </recommendedName>
</protein>
<comment type="similarity">
    <text evidence="4">Belongs to the acetyltransferase family. AANAT subfamily.</text>
</comment>
<dbReference type="PANTHER" id="PTHR20905">
    <property type="entry name" value="N-ACETYLTRANSFERASE-RELATED"/>
    <property type="match status" value="1"/>
</dbReference>
<dbReference type="EMBL" id="HBUF01091864">
    <property type="protein sequence ID" value="CAG6635898.1"/>
    <property type="molecule type" value="Transcribed_RNA"/>
</dbReference>
<dbReference type="EMBL" id="HBUF01091868">
    <property type="protein sequence ID" value="CAG6635902.1"/>
    <property type="molecule type" value="Transcribed_RNA"/>
</dbReference>
<name>A0A8D8QPL8_9HEMI</name>
<evidence type="ECO:0000256" key="12">
    <source>
        <dbReference type="ARBA" id="ARBA00052335"/>
    </source>
</evidence>
<evidence type="ECO:0000259" key="14">
    <source>
        <dbReference type="PROSITE" id="PS51186"/>
    </source>
</evidence>
<dbReference type="AlphaFoldDB" id="A0A8D8QPL8"/>
<evidence type="ECO:0000256" key="8">
    <source>
        <dbReference type="ARBA" id="ARBA00051284"/>
    </source>
</evidence>
<dbReference type="FunFam" id="3.40.630.30:FF:000046">
    <property type="entry name" value="Dopamine N-acetyltransferase"/>
    <property type="match status" value="1"/>
</dbReference>
<comment type="catalytic activity">
    <reaction evidence="7">
        <text>serotonin + octadecanoyl-CoA = N-octadecanoyl-serotonin + CoA + H(+)</text>
        <dbReference type="Rhea" id="RHEA:51400"/>
        <dbReference type="ChEBI" id="CHEBI:15378"/>
        <dbReference type="ChEBI" id="CHEBI:57287"/>
        <dbReference type="ChEBI" id="CHEBI:57394"/>
        <dbReference type="ChEBI" id="CHEBI:134065"/>
        <dbReference type="ChEBI" id="CHEBI:350546"/>
    </reaction>
    <physiologicalReaction direction="left-to-right" evidence="7">
        <dbReference type="Rhea" id="RHEA:51401"/>
    </physiologicalReaction>
</comment>
<evidence type="ECO:0000256" key="9">
    <source>
        <dbReference type="ARBA" id="ARBA00051711"/>
    </source>
</evidence>
<evidence type="ECO:0000256" key="1">
    <source>
        <dbReference type="ARBA" id="ARBA00022679"/>
    </source>
</evidence>
<dbReference type="GO" id="GO:0004059">
    <property type="term" value="F:aralkylamine N-acetyltransferase activity"/>
    <property type="evidence" value="ECO:0007669"/>
    <property type="project" value="UniProtKB-EC"/>
</dbReference>
<dbReference type="InterPro" id="IPR000182">
    <property type="entry name" value="GNAT_dom"/>
</dbReference>
<evidence type="ECO:0000256" key="13">
    <source>
        <dbReference type="ARBA" id="ARBA00052491"/>
    </source>
</evidence>
<dbReference type="EMBL" id="HBUF01347859">
    <property type="protein sequence ID" value="CAG6711158.1"/>
    <property type="molecule type" value="Transcribed_RNA"/>
</dbReference>
<evidence type="ECO:0000256" key="7">
    <source>
        <dbReference type="ARBA" id="ARBA00050849"/>
    </source>
</evidence>